<dbReference type="Pfam" id="PF00530">
    <property type="entry name" value="SRCR"/>
    <property type="match status" value="2"/>
</dbReference>
<dbReference type="GO" id="GO:0005509">
    <property type="term" value="F:calcium ion binding"/>
    <property type="evidence" value="ECO:0007669"/>
    <property type="project" value="InterPro"/>
</dbReference>
<keyword evidence="2" id="KW-0732">Signal</keyword>
<feature type="disulfide bond" evidence="6">
    <location>
        <begin position="260"/>
        <end position="270"/>
    </location>
</feature>
<feature type="domain" description="SRCR" evidence="7">
    <location>
        <begin position="191"/>
        <end position="291"/>
    </location>
</feature>
<dbReference type="InterPro" id="IPR001190">
    <property type="entry name" value="SRCR"/>
</dbReference>
<accession>Q4RZZ8</accession>
<dbReference type="InterPro" id="IPR018097">
    <property type="entry name" value="EGF_Ca-bd_CS"/>
</dbReference>
<sequence length="495" mass="53226">MVCRRTVVTSCDSCHDEAACLETKDRGDAFLTFSCVCKDGFVGDGLTCYDRNLCRDSECCGQGYQWSAEGGCQDVDECSLPDSPCQEPQVCQNTQGSYECLQPSSSTKSDRAVKSVQFDCGYGLCPPSTAPAPTTALPKTTAAPPVSRASWPAFQSRPVQPAYFDTTVITNVNSSQAPPIHTTRPWPEGQLRLVNGRGPCVGRVEIFLRGQWGTVCDDAWDLTDAQVACRQLGCGRALSAPPAAYFGQGTGPIWLDDVQCSGQESKLIQCQHPGVGIHNCGHNEDAGVTCEGLDLLPFTVTFLMSFWQVQYGIIGGVATSGALLLYNVARPQIKVSEEALCLRVSWMWSSMGLPEGVLWLLVLHVLTASASVITNVNSSQAPPIHTTRPWLEGQLRLVNGSGPCVGRVEIFLRGQWGTVCDDAWDLTDAQVACRQLGCGRALSAPPMAHFGQGTGPIWLDDVQCSGQESKLIQCRHRGVGSHNCGHNEDAGVTCE</sequence>
<evidence type="ECO:0000256" key="6">
    <source>
        <dbReference type="PROSITE-ProRule" id="PRU00196"/>
    </source>
</evidence>
<evidence type="ECO:0000256" key="5">
    <source>
        <dbReference type="ARBA" id="ARBA00023180"/>
    </source>
</evidence>
<dbReference type="PANTHER" id="PTHR48071:SF24">
    <property type="entry name" value="DELETED IN MALIGNANT BRAIN TUMORS 1 PROTEIN-LIKE"/>
    <property type="match status" value="1"/>
</dbReference>
<dbReference type="EMBL" id="CAAE01014786">
    <property type="protein sequence ID" value="CAG06034.1"/>
    <property type="molecule type" value="Genomic_DNA"/>
</dbReference>
<feature type="disulfide bond" evidence="6">
    <location>
        <begin position="464"/>
        <end position="474"/>
    </location>
</feature>
<dbReference type="SMART" id="SM00179">
    <property type="entry name" value="EGF_CA"/>
    <property type="match status" value="1"/>
</dbReference>
<dbReference type="PROSITE" id="PS01186">
    <property type="entry name" value="EGF_2"/>
    <property type="match status" value="1"/>
</dbReference>
<feature type="disulfide bond" evidence="6">
    <location>
        <begin position="433"/>
        <end position="494"/>
    </location>
</feature>
<evidence type="ECO:0000256" key="2">
    <source>
        <dbReference type="ARBA" id="ARBA00022729"/>
    </source>
</evidence>
<evidence type="ECO:0000256" key="3">
    <source>
        <dbReference type="ARBA" id="ARBA00022737"/>
    </source>
</evidence>
<keyword evidence="1" id="KW-0245">EGF-like domain</keyword>
<dbReference type="GO" id="GO:0031638">
    <property type="term" value="P:zymogen activation"/>
    <property type="evidence" value="ECO:0007669"/>
    <property type="project" value="TreeGrafter"/>
</dbReference>
<dbReference type="GO" id="GO:0004252">
    <property type="term" value="F:serine-type endopeptidase activity"/>
    <property type="evidence" value="ECO:0007669"/>
    <property type="project" value="TreeGrafter"/>
</dbReference>
<dbReference type="InterPro" id="IPR000742">
    <property type="entry name" value="EGF"/>
</dbReference>
<dbReference type="PROSITE" id="PS00420">
    <property type="entry name" value="SRCR_1"/>
    <property type="match status" value="2"/>
</dbReference>
<dbReference type="OrthoDB" id="536948at2759"/>
<dbReference type="KEGG" id="tng:GSTEN00026259G001"/>
<reference evidence="8" key="2">
    <citation type="submission" date="2004-02" db="EMBL/GenBank/DDBJ databases">
        <authorList>
            <consortium name="Genoscope"/>
            <consortium name="Whitehead Institute Centre for Genome Research"/>
        </authorList>
    </citation>
    <scope>NUCLEOTIDE SEQUENCE</scope>
</reference>
<dbReference type="CDD" id="cd00054">
    <property type="entry name" value="EGF_CA"/>
    <property type="match status" value="1"/>
</dbReference>
<dbReference type="InterPro" id="IPR001881">
    <property type="entry name" value="EGF-like_Ca-bd_dom"/>
</dbReference>
<keyword evidence="3" id="KW-0677">Repeat</keyword>
<dbReference type="PRINTS" id="PR00258">
    <property type="entry name" value="SPERACTRCPTR"/>
</dbReference>
<dbReference type="FunFam" id="3.10.250.10:FF:000006">
    <property type="entry name" value="neurotrypsin isoform X2"/>
    <property type="match status" value="1"/>
</dbReference>
<dbReference type="GO" id="GO:0005886">
    <property type="term" value="C:plasma membrane"/>
    <property type="evidence" value="ECO:0007669"/>
    <property type="project" value="TreeGrafter"/>
</dbReference>
<dbReference type="InterPro" id="IPR049883">
    <property type="entry name" value="NOTCH1_EGF-like"/>
</dbReference>
<feature type="disulfide bond" evidence="6">
    <location>
        <begin position="420"/>
        <end position="484"/>
    </location>
</feature>
<dbReference type="InterPro" id="IPR036772">
    <property type="entry name" value="SRCR-like_dom_sf"/>
</dbReference>
<reference evidence="8" key="1">
    <citation type="journal article" date="2004" name="Nature">
        <title>Genome duplication in the teleost fish Tetraodon nigroviridis reveals the early vertebrate proto-karyotype.</title>
        <authorList>
            <person name="Jaillon O."/>
            <person name="Aury J.-M."/>
            <person name="Brunet F."/>
            <person name="Petit J.-L."/>
            <person name="Stange-Thomann N."/>
            <person name="Mauceli E."/>
            <person name="Bouneau L."/>
            <person name="Fischer C."/>
            <person name="Ozouf-Costaz C."/>
            <person name="Bernot A."/>
            <person name="Nicaud S."/>
            <person name="Jaffe D."/>
            <person name="Fisher S."/>
            <person name="Lutfalla G."/>
            <person name="Dossat C."/>
            <person name="Segurens B."/>
            <person name="Dasilva C."/>
            <person name="Salanoubat M."/>
            <person name="Levy M."/>
            <person name="Boudet N."/>
            <person name="Castellano S."/>
            <person name="Anthouard V."/>
            <person name="Jubin C."/>
            <person name="Castelli V."/>
            <person name="Katinka M."/>
            <person name="Vacherie B."/>
            <person name="Biemont C."/>
            <person name="Skalli Z."/>
            <person name="Cattolico L."/>
            <person name="Poulain J."/>
            <person name="De Berardinis V."/>
            <person name="Cruaud C."/>
            <person name="Duprat S."/>
            <person name="Brottier P."/>
            <person name="Coutanceau J.-P."/>
            <person name="Gouzy J."/>
            <person name="Parra G."/>
            <person name="Lardier G."/>
            <person name="Chapple C."/>
            <person name="McKernan K.J."/>
            <person name="McEwan P."/>
            <person name="Bosak S."/>
            <person name="Kellis M."/>
            <person name="Volff J.-N."/>
            <person name="Guigo R."/>
            <person name="Zody M.C."/>
            <person name="Mesirov J."/>
            <person name="Lindblad-Toh K."/>
            <person name="Birren B."/>
            <person name="Nusbaum C."/>
            <person name="Kahn D."/>
            <person name="Robinson-Rechavi M."/>
            <person name="Laudet V."/>
            <person name="Schachter V."/>
            <person name="Quetier F."/>
            <person name="Saurin W."/>
            <person name="Scarpelli C."/>
            <person name="Wincker P."/>
            <person name="Lander E.S."/>
            <person name="Weissenbach J."/>
            <person name="Roest Crollius H."/>
        </authorList>
    </citation>
    <scope>NUCLEOTIDE SEQUENCE [LARGE SCALE GENOMIC DNA]</scope>
</reference>
<evidence type="ECO:0000256" key="1">
    <source>
        <dbReference type="ARBA" id="ARBA00022536"/>
    </source>
</evidence>
<organism evidence="8">
    <name type="scientific">Tetraodon nigroviridis</name>
    <name type="common">Spotted green pufferfish</name>
    <name type="synonym">Chelonodon nigroviridis</name>
    <dbReference type="NCBI Taxonomy" id="99883"/>
    <lineage>
        <taxon>Eukaryota</taxon>
        <taxon>Metazoa</taxon>
        <taxon>Chordata</taxon>
        <taxon>Craniata</taxon>
        <taxon>Vertebrata</taxon>
        <taxon>Euteleostomi</taxon>
        <taxon>Actinopterygii</taxon>
        <taxon>Neopterygii</taxon>
        <taxon>Teleostei</taxon>
        <taxon>Neoteleostei</taxon>
        <taxon>Acanthomorphata</taxon>
        <taxon>Eupercaria</taxon>
        <taxon>Tetraodontiformes</taxon>
        <taxon>Tetradontoidea</taxon>
        <taxon>Tetraodontidae</taxon>
        <taxon>Tetraodon</taxon>
    </lineage>
</organism>
<dbReference type="PROSITE" id="PS01187">
    <property type="entry name" value="EGF_CA"/>
    <property type="match status" value="1"/>
</dbReference>
<feature type="non-terminal residue" evidence="8">
    <location>
        <position position="495"/>
    </location>
</feature>
<protein>
    <submittedName>
        <fullName evidence="8">(spotted green pufferfish) hypothetical protein</fullName>
    </submittedName>
</protein>
<keyword evidence="4 6" id="KW-1015">Disulfide bond</keyword>
<proteinExistence type="predicted"/>
<feature type="disulfide bond" evidence="6">
    <location>
        <begin position="229"/>
        <end position="290"/>
    </location>
</feature>
<name>Q4RZZ8_TETNG</name>
<feature type="domain" description="SRCR" evidence="7">
    <location>
        <begin position="395"/>
        <end position="495"/>
    </location>
</feature>
<dbReference type="PANTHER" id="PTHR48071">
    <property type="entry name" value="SRCR DOMAIN-CONTAINING PROTEIN"/>
    <property type="match status" value="1"/>
</dbReference>
<feature type="disulfide bond" evidence="6">
    <location>
        <begin position="216"/>
        <end position="280"/>
    </location>
</feature>
<dbReference type="SUPFAM" id="SSF56487">
    <property type="entry name" value="SRCR-like"/>
    <property type="match status" value="2"/>
</dbReference>
<dbReference type="Gene3D" id="3.10.250.10">
    <property type="entry name" value="SRCR-like domain"/>
    <property type="match status" value="2"/>
</dbReference>
<gene>
    <name evidence="8" type="ORF">GSTENG00026259001</name>
</gene>
<evidence type="ECO:0000259" key="7">
    <source>
        <dbReference type="PROSITE" id="PS50287"/>
    </source>
</evidence>
<dbReference type="SUPFAM" id="SSF57196">
    <property type="entry name" value="EGF/Laminin"/>
    <property type="match status" value="1"/>
</dbReference>
<evidence type="ECO:0000256" key="4">
    <source>
        <dbReference type="ARBA" id="ARBA00023157"/>
    </source>
</evidence>
<dbReference type="Pfam" id="PF07645">
    <property type="entry name" value="EGF_CA"/>
    <property type="match status" value="1"/>
</dbReference>
<dbReference type="Gene3D" id="2.10.25.10">
    <property type="entry name" value="Laminin"/>
    <property type="match status" value="2"/>
</dbReference>
<dbReference type="FunFam" id="3.10.250.10:FF:000003">
    <property type="entry name" value="Deleted in malignant brain tumors 1"/>
    <property type="match status" value="1"/>
</dbReference>
<dbReference type="PROSITE" id="PS50287">
    <property type="entry name" value="SRCR_2"/>
    <property type="match status" value="2"/>
</dbReference>
<keyword evidence="5" id="KW-0325">Glycoprotein</keyword>
<dbReference type="SMART" id="SM00202">
    <property type="entry name" value="SR"/>
    <property type="match status" value="2"/>
</dbReference>
<comment type="caution">
    <text evidence="8">The sequence shown here is derived from an EMBL/GenBank/DDBJ whole genome shotgun (WGS) entry which is preliminary data.</text>
</comment>
<evidence type="ECO:0000313" key="8">
    <source>
        <dbReference type="EMBL" id="CAG06034.1"/>
    </source>
</evidence>
<dbReference type="AlphaFoldDB" id="Q4RZZ8"/>